<keyword evidence="3" id="KW-0503">Monooxygenase</keyword>
<sequence length="104" mass="11238">MNEHEEEEEEEGYRGPADVVVGDRPPVTVRVQLAGNFEPISGRYVWHGRVRTLTDALGADTDLSAGTELRITGPEGTATARITGVDLWGSHLVDGVTPPPFSRV</sequence>
<feature type="domain" description="DUF4873" evidence="2">
    <location>
        <begin position="10"/>
        <end position="102"/>
    </location>
</feature>
<feature type="compositionally biased region" description="Acidic residues" evidence="1">
    <location>
        <begin position="1"/>
        <end position="11"/>
    </location>
</feature>
<dbReference type="OrthoDB" id="3683556at2"/>
<dbReference type="RefSeq" id="WP_124396076.1">
    <property type="nucleotide sequence ID" value="NZ_BHYM01000097.1"/>
</dbReference>
<reference evidence="3 4" key="1">
    <citation type="submission" date="2018-11" db="EMBL/GenBank/DDBJ databases">
        <title>Microbial catabolism of amino acid.</title>
        <authorList>
            <person name="Hibi M."/>
            <person name="Ogawa J."/>
        </authorList>
    </citation>
    <scope>NUCLEOTIDE SEQUENCE [LARGE SCALE GENOMIC DNA]</scope>
    <source>
        <strain evidence="3 4">C31-06</strain>
    </source>
</reference>
<proteinExistence type="predicted"/>
<dbReference type="AlphaFoldDB" id="A0A402CLC0"/>
<organism evidence="3 4">
    <name type="scientific">Rhodococcus wratislaviensis</name>
    <name type="common">Tsukamurella wratislaviensis</name>
    <dbReference type="NCBI Taxonomy" id="44752"/>
    <lineage>
        <taxon>Bacteria</taxon>
        <taxon>Bacillati</taxon>
        <taxon>Actinomycetota</taxon>
        <taxon>Actinomycetes</taxon>
        <taxon>Mycobacteriales</taxon>
        <taxon>Nocardiaceae</taxon>
        <taxon>Rhodococcus</taxon>
    </lineage>
</organism>
<evidence type="ECO:0000313" key="4">
    <source>
        <dbReference type="Proteomes" id="UP000287519"/>
    </source>
</evidence>
<protein>
    <submittedName>
        <fullName evidence="3">Possible flavin binding monooxygenase</fullName>
    </submittedName>
</protein>
<dbReference type="Proteomes" id="UP000287519">
    <property type="component" value="Unassembled WGS sequence"/>
</dbReference>
<accession>A0A402CLC0</accession>
<gene>
    <name evidence="3" type="ORF">Rhow_008927</name>
</gene>
<dbReference type="EMBL" id="BHYM01000097">
    <property type="protein sequence ID" value="GCE44506.1"/>
    <property type="molecule type" value="Genomic_DNA"/>
</dbReference>
<feature type="region of interest" description="Disordered" evidence="1">
    <location>
        <begin position="1"/>
        <end position="21"/>
    </location>
</feature>
<evidence type="ECO:0000313" key="3">
    <source>
        <dbReference type="EMBL" id="GCE44506.1"/>
    </source>
</evidence>
<keyword evidence="3" id="KW-0560">Oxidoreductase</keyword>
<name>A0A402CLC0_RHOWR</name>
<comment type="caution">
    <text evidence="3">The sequence shown here is derived from an EMBL/GenBank/DDBJ whole genome shotgun (WGS) entry which is preliminary data.</text>
</comment>
<keyword evidence="4" id="KW-1185">Reference proteome</keyword>
<evidence type="ECO:0000259" key="2">
    <source>
        <dbReference type="Pfam" id="PF16170"/>
    </source>
</evidence>
<dbReference type="Pfam" id="PF16170">
    <property type="entry name" value="DUF4873"/>
    <property type="match status" value="1"/>
</dbReference>
<evidence type="ECO:0000256" key="1">
    <source>
        <dbReference type="SAM" id="MobiDB-lite"/>
    </source>
</evidence>
<dbReference type="InterPro" id="IPR032371">
    <property type="entry name" value="DUF4873"/>
</dbReference>
<dbReference type="GO" id="GO:0004497">
    <property type="term" value="F:monooxygenase activity"/>
    <property type="evidence" value="ECO:0007669"/>
    <property type="project" value="UniProtKB-KW"/>
</dbReference>